<sequence length="316" mass="36541">MRAWSYFLVLSPTLSLWFFLAVKGSPPMDLLLIAGLQISLCSRVVESLIDLFLLQFIVSGLFMIRSISLEQYHILKQYFACLFLRELDLESIRFTLCILDAMKPDSDTMQPLDEGFGAIVQSFRKLRRLSLLGQLTNQEDCIIITKVTGEDCIIITEVLEITLPQTYSEFEARATSVERNLKYQQTRLSNLLITMFYIVNFNGASQIRALALSTNHTARMVCRDSWDFMLLSTVVAAFNIAVIGVLARKYFRVYKLYIHIWNYWKELDDYGRLMGWLDPLPIISGPVDKKQLKKDIAYFWQTSLDFSFSGFSYRIV</sequence>
<keyword evidence="1" id="KW-1133">Transmembrane helix</keyword>
<dbReference type="EMBL" id="JAYKXN010000002">
    <property type="protein sequence ID" value="KAK7311317.1"/>
    <property type="molecule type" value="Genomic_DNA"/>
</dbReference>
<keyword evidence="3" id="KW-1185">Reference proteome</keyword>
<feature type="transmembrane region" description="Helical" evidence="1">
    <location>
        <begin position="228"/>
        <end position="247"/>
    </location>
</feature>
<name>A0AAN9K854_CLITE</name>
<dbReference type="Proteomes" id="UP001359559">
    <property type="component" value="Unassembled WGS sequence"/>
</dbReference>
<evidence type="ECO:0000313" key="3">
    <source>
        <dbReference type="Proteomes" id="UP001359559"/>
    </source>
</evidence>
<gene>
    <name evidence="2" type="ORF">RJT34_09370</name>
</gene>
<keyword evidence="1" id="KW-0472">Membrane</keyword>
<organism evidence="2 3">
    <name type="scientific">Clitoria ternatea</name>
    <name type="common">Butterfly pea</name>
    <dbReference type="NCBI Taxonomy" id="43366"/>
    <lineage>
        <taxon>Eukaryota</taxon>
        <taxon>Viridiplantae</taxon>
        <taxon>Streptophyta</taxon>
        <taxon>Embryophyta</taxon>
        <taxon>Tracheophyta</taxon>
        <taxon>Spermatophyta</taxon>
        <taxon>Magnoliopsida</taxon>
        <taxon>eudicotyledons</taxon>
        <taxon>Gunneridae</taxon>
        <taxon>Pentapetalae</taxon>
        <taxon>rosids</taxon>
        <taxon>fabids</taxon>
        <taxon>Fabales</taxon>
        <taxon>Fabaceae</taxon>
        <taxon>Papilionoideae</taxon>
        <taxon>50 kb inversion clade</taxon>
        <taxon>NPAAA clade</taxon>
        <taxon>indigoferoid/millettioid clade</taxon>
        <taxon>Phaseoleae</taxon>
        <taxon>Clitoria</taxon>
    </lineage>
</organism>
<protein>
    <submittedName>
        <fullName evidence="2">Uncharacterized protein</fullName>
    </submittedName>
</protein>
<dbReference type="AlphaFoldDB" id="A0AAN9K854"/>
<feature type="transmembrane region" description="Helical" evidence="1">
    <location>
        <begin position="188"/>
        <end position="208"/>
    </location>
</feature>
<accession>A0AAN9K854</accession>
<evidence type="ECO:0000256" key="1">
    <source>
        <dbReference type="SAM" id="Phobius"/>
    </source>
</evidence>
<comment type="caution">
    <text evidence="2">The sequence shown here is derived from an EMBL/GenBank/DDBJ whole genome shotgun (WGS) entry which is preliminary data.</text>
</comment>
<reference evidence="2 3" key="1">
    <citation type="submission" date="2024-01" db="EMBL/GenBank/DDBJ databases">
        <title>The genomes of 5 underutilized Papilionoideae crops provide insights into root nodulation and disease resistance.</title>
        <authorList>
            <person name="Yuan L."/>
        </authorList>
    </citation>
    <scope>NUCLEOTIDE SEQUENCE [LARGE SCALE GENOMIC DNA]</scope>
    <source>
        <strain evidence="2">LY-2023</strain>
        <tissue evidence="2">Leaf</tissue>
    </source>
</reference>
<evidence type="ECO:0000313" key="2">
    <source>
        <dbReference type="EMBL" id="KAK7311317.1"/>
    </source>
</evidence>
<keyword evidence="1" id="KW-0812">Transmembrane</keyword>
<feature type="transmembrane region" description="Helical" evidence="1">
    <location>
        <begin position="48"/>
        <end position="67"/>
    </location>
</feature>
<proteinExistence type="predicted"/>